<evidence type="ECO:0008006" key="5">
    <source>
        <dbReference type="Google" id="ProtNLM"/>
    </source>
</evidence>
<dbReference type="EMBL" id="RIBS01000003">
    <property type="protein sequence ID" value="RNF84455.1"/>
    <property type="molecule type" value="Genomic_DNA"/>
</dbReference>
<feature type="coiled-coil region" evidence="1">
    <location>
        <begin position="3"/>
        <end position="30"/>
    </location>
</feature>
<dbReference type="OrthoDB" id="6027991at2"/>
<evidence type="ECO:0000256" key="2">
    <source>
        <dbReference type="SAM" id="MobiDB-lite"/>
    </source>
</evidence>
<evidence type="ECO:0000313" key="3">
    <source>
        <dbReference type="EMBL" id="RNF84455.1"/>
    </source>
</evidence>
<sequence>MSFDKLIHKVHQAEDALEEEERRAVAGLRQLRESWRATWTPGRIVIAGLVSGFAVGRAQPLQAAARSGQLMQMLTMLSGLFAGGSAQVAASEAEVAAERAQDVASAVESNVPSAATERPAESTVP</sequence>
<protein>
    <recommendedName>
        <fullName evidence="5">Protein sip-5</fullName>
    </recommendedName>
</protein>
<comment type="caution">
    <text evidence="3">The sequence shown here is derived from an EMBL/GenBank/DDBJ whole genome shotgun (WGS) entry which is preliminary data.</text>
</comment>
<proteinExistence type="predicted"/>
<dbReference type="RefSeq" id="WP_123087640.1">
    <property type="nucleotide sequence ID" value="NZ_RIBS01000003.1"/>
</dbReference>
<dbReference type="Proteomes" id="UP000267049">
    <property type="component" value="Unassembled WGS sequence"/>
</dbReference>
<name>A0A3M8SUS8_9GAMM</name>
<keyword evidence="4" id="KW-1185">Reference proteome</keyword>
<keyword evidence="1" id="KW-0175">Coiled coil</keyword>
<feature type="region of interest" description="Disordered" evidence="2">
    <location>
        <begin position="106"/>
        <end position="125"/>
    </location>
</feature>
<evidence type="ECO:0000313" key="4">
    <source>
        <dbReference type="Proteomes" id="UP000267049"/>
    </source>
</evidence>
<evidence type="ECO:0000256" key="1">
    <source>
        <dbReference type="SAM" id="Coils"/>
    </source>
</evidence>
<dbReference type="AlphaFoldDB" id="A0A3M8SUS8"/>
<accession>A0A3M8SUS8</accession>
<organism evidence="3 4">
    <name type="scientific">Montanilutibacter psychrotolerans</name>
    <dbReference type="NCBI Taxonomy" id="1327343"/>
    <lineage>
        <taxon>Bacteria</taxon>
        <taxon>Pseudomonadati</taxon>
        <taxon>Pseudomonadota</taxon>
        <taxon>Gammaproteobacteria</taxon>
        <taxon>Lysobacterales</taxon>
        <taxon>Lysobacteraceae</taxon>
        <taxon>Montanilutibacter</taxon>
    </lineage>
</organism>
<gene>
    <name evidence="3" type="ORF">EER27_08785</name>
</gene>
<reference evidence="3 4" key="1">
    <citation type="submission" date="2018-11" db="EMBL/GenBank/DDBJ databases">
        <title>Lysobacter cryohumiis sp. nov., isolated from soil in the Tianshan Mountains, Xinjiang, China.</title>
        <authorList>
            <person name="Luo Y."/>
            <person name="Sheng H."/>
        </authorList>
    </citation>
    <scope>NUCLEOTIDE SEQUENCE [LARGE SCALE GENOMIC DNA]</scope>
    <source>
        <strain evidence="3 4">ZS60</strain>
    </source>
</reference>